<dbReference type="GO" id="GO:0032221">
    <property type="term" value="C:Rpd3S complex"/>
    <property type="evidence" value="ECO:0007669"/>
    <property type="project" value="EnsemblFungi"/>
</dbReference>
<reference evidence="11 12" key="1">
    <citation type="submission" date="2016-04" db="EMBL/GenBank/DDBJ databases">
        <title>Evolutionary innovation and constraint leading to complex multicellularity in the Ascomycota.</title>
        <authorList>
            <person name="Cisse O."/>
            <person name="Nguyen A."/>
            <person name="Hewitt D.A."/>
            <person name="Jedd G."/>
            <person name="Stajich J.E."/>
        </authorList>
    </citation>
    <scope>NUCLEOTIDE SEQUENCE [LARGE SCALE GENOMIC DNA]</scope>
    <source>
        <strain evidence="11 12">DAH-3</strain>
    </source>
</reference>
<dbReference type="Proteomes" id="UP000186594">
    <property type="component" value="Unassembled WGS sequence"/>
</dbReference>
<dbReference type="GO" id="GO:0006337">
    <property type="term" value="P:nucleosome disassembly"/>
    <property type="evidence" value="ECO:0007669"/>
    <property type="project" value="EnsemblFungi"/>
</dbReference>
<dbReference type="InterPro" id="IPR016197">
    <property type="entry name" value="Chromo-like_dom_sf"/>
</dbReference>
<dbReference type="InterPro" id="IPR026541">
    <property type="entry name" value="MRG_dom"/>
</dbReference>
<evidence type="ECO:0000256" key="1">
    <source>
        <dbReference type="ARBA" id="ARBA00004123"/>
    </source>
</evidence>
<keyword evidence="5" id="KW-0805">Transcription regulation</keyword>
<organism evidence="11 12">
    <name type="scientific">Neolecta irregularis (strain DAH-3)</name>
    <dbReference type="NCBI Taxonomy" id="1198029"/>
    <lineage>
        <taxon>Eukaryota</taxon>
        <taxon>Fungi</taxon>
        <taxon>Dikarya</taxon>
        <taxon>Ascomycota</taxon>
        <taxon>Taphrinomycotina</taxon>
        <taxon>Neolectales</taxon>
        <taxon>Neolectaceae</taxon>
        <taxon>Neolecta</taxon>
    </lineage>
</organism>
<dbReference type="PROSITE" id="PS51640">
    <property type="entry name" value="MRG"/>
    <property type="match status" value="1"/>
</dbReference>
<evidence type="ECO:0000313" key="12">
    <source>
        <dbReference type="Proteomes" id="UP000186594"/>
    </source>
</evidence>
<dbReference type="PANTHER" id="PTHR10880">
    <property type="entry name" value="MORTALITY FACTOR 4-LIKE PROTEIN"/>
    <property type="match status" value="1"/>
</dbReference>
<keyword evidence="4" id="KW-0156">Chromatin regulator</keyword>
<evidence type="ECO:0000256" key="7">
    <source>
        <dbReference type="ARBA" id="ARBA00023242"/>
    </source>
</evidence>
<dbReference type="EMBL" id="LXFE01001084">
    <property type="protein sequence ID" value="OLL23936.1"/>
    <property type="molecule type" value="Genomic_DNA"/>
</dbReference>
<dbReference type="GO" id="GO:0030174">
    <property type="term" value="P:regulation of DNA-templated DNA replication initiation"/>
    <property type="evidence" value="ECO:0007669"/>
    <property type="project" value="EnsemblFungi"/>
</dbReference>
<dbReference type="Pfam" id="PF05712">
    <property type="entry name" value="MRG"/>
    <property type="match status" value="1"/>
</dbReference>
<dbReference type="OMA" id="GLQTYFD"/>
<evidence type="ECO:0000256" key="4">
    <source>
        <dbReference type="ARBA" id="ARBA00022853"/>
    </source>
</evidence>
<comment type="subcellular location">
    <subcellularLocation>
        <location evidence="1">Nucleus</location>
    </subcellularLocation>
</comment>
<feature type="region of interest" description="Disordered" evidence="8">
    <location>
        <begin position="32"/>
        <end position="55"/>
    </location>
</feature>
<proteinExistence type="inferred from homology"/>
<dbReference type="Gene3D" id="2.30.30.140">
    <property type="match status" value="1"/>
</dbReference>
<evidence type="ECO:0000256" key="2">
    <source>
        <dbReference type="ARBA" id="ARBA00009093"/>
    </source>
</evidence>
<dbReference type="GO" id="GO:0043487">
    <property type="term" value="P:regulation of RNA stability"/>
    <property type="evidence" value="ECO:0007669"/>
    <property type="project" value="EnsemblFungi"/>
</dbReference>
<dbReference type="GO" id="GO:0006335">
    <property type="term" value="P:DNA replication-dependent chromatin assembly"/>
    <property type="evidence" value="ECO:0007669"/>
    <property type="project" value="EnsemblFungi"/>
</dbReference>
<dbReference type="PIRSF" id="PIRSF038133">
    <property type="entry name" value="HAT_Nua4_EAF3/MRG15"/>
    <property type="match status" value="1"/>
</dbReference>
<comment type="similarity">
    <text evidence="2">Belongs to the MRG family.</text>
</comment>
<protein>
    <recommendedName>
        <fullName evidence="3">Chromatin modification-related protein EAF3</fullName>
    </recommendedName>
</protein>
<keyword evidence="7" id="KW-0539">Nucleus</keyword>
<dbReference type="GO" id="GO:0032968">
    <property type="term" value="P:positive regulation of transcription elongation by RNA polymerase II"/>
    <property type="evidence" value="ECO:0007669"/>
    <property type="project" value="EnsemblFungi"/>
</dbReference>
<accession>A0A1U7LMP0</accession>
<dbReference type="AlphaFoldDB" id="A0A1U7LMP0"/>
<evidence type="ECO:0000259" key="10">
    <source>
        <dbReference type="Pfam" id="PF22732"/>
    </source>
</evidence>
<dbReference type="Pfam" id="PF22732">
    <property type="entry name" value="MSL3_chromo-like"/>
    <property type="match status" value="1"/>
</dbReference>
<feature type="domain" description="MRG" evidence="9">
    <location>
        <begin position="135"/>
        <end position="321"/>
    </location>
</feature>
<evidence type="ECO:0000256" key="8">
    <source>
        <dbReference type="SAM" id="MobiDB-lite"/>
    </source>
</evidence>
<evidence type="ECO:0000313" key="11">
    <source>
        <dbReference type="EMBL" id="OLL23936.1"/>
    </source>
</evidence>
<dbReference type="PANTHER" id="PTHR10880:SF15">
    <property type="entry name" value="MSL COMPLEX SUBUNIT 3"/>
    <property type="match status" value="1"/>
</dbReference>
<dbReference type="InterPro" id="IPR053820">
    <property type="entry name" value="MSL3_chromo-like"/>
</dbReference>
<dbReference type="GO" id="GO:0035267">
    <property type="term" value="C:NuA4 histone acetyltransferase complex"/>
    <property type="evidence" value="ECO:0007669"/>
    <property type="project" value="EnsemblFungi"/>
</dbReference>
<dbReference type="SUPFAM" id="SSF54160">
    <property type="entry name" value="Chromo domain-like"/>
    <property type="match status" value="1"/>
</dbReference>
<dbReference type="InterPro" id="IPR008676">
    <property type="entry name" value="MRG"/>
</dbReference>
<dbReference type="CDD" id="cd18983">
    <property type="entry name" value="CBD_MSL3_like"/>
    <property type="match status" value="1"/>
</dbReference>
<feature type="compositionally biased region" description="Basic and acidic residues" evidence="8">
    <location>
        <begin position="32"/>
        <end position="48"/>
    </location>
</feature>
<feature type="compositionally biased region" description="Basic and acidic residues" evidence="8">
    <location>
        <begin position="109"/>
        <end position="124"/>
    </location>
</feature>
<dbReference type="GO" id="GO:0060195">
    <property type="term" value="P:negative regulation of antisense RNA transcription"/>
    <property type="evidence" value="ECO:0007669"/>
    <property type="project" value="EnsemblFungi"/>
</dbReference>
<sequence length="334" mass="38904">MQTDPATYKPNERVLCFHGPMLYEAKIVKTPDEYTEEEKSNVDDDRTSNEAQDTVSLSEPPYFVHYKGWKQTWDEWVPVGRILKWTEENLKTQKELKNAVLASSKKPPKHSDKKLGNIKHEGRETTPTSAARGQKRAREVELDKAAEEYARRPLVKINIPDSLKAQLVDDWENITKNQQLVTLPRDPDIQTLLSQYCASTNPKKSGTAEADIFEEVIVGIKTYFERSLGNILLYRFERQQYVDIRRSHENKPLIEIYGAEHLLRLFVSLPELIAQTNMDIQSVQVLREHIEDLLKYFIPTSFLIYRFMAKNQKQFFLREYCNASPSYQSMVKNN</sequence>
<evidence type="ECO:0000259" key="9">
    <source>
        <dbReference type="Pfam" id="PF05712"/>
    </source>
</evidence>
<feature type="region of interest" description="Disordered" evidence="8">
    <location>
        <begin position="99"/>
        <end position="138"/>
    </location>
</feature>
<dbReference type="GO" id="GO:0006281">
    <property type="term" value="P:DNA repair"/>
    <property type="evidence" value="ECO:0007669"/>
    <property type="project" value="EnsemblFungi"/>
</dbReference>
<dbReference type="GO" id="GO:0006368">
    <property type="term" value="P:transcription elongation by RNA polymerase II"/>
    <property type="evidence" value="ECO:0007669"/>
    <property type="project" value="EnsemblFungi"/>
</dbReference>
<evidence type="ECO:0000256" key="6">
    <source>
        <dbReference type="ARBA" id="ARBA00023163"/>
    </source>
</evidence>
<gene>
    <name evidence="11" type="ORF">NEOLI_005105</name>
</gene>
<evidence type="ECO:0000256" key="3">
    <source>
        <dbReference type="ARBA" id="ARBA00018505"/>
    </source>
</evidence>
<evidence type="ECO:0000256" key="5">
    <source>
        <dbReference type="ARBA" id="ARBA00023015"/>
    </source>
</evidence>
<dbReference type="GO" id="GO:1990453">
    <property type="term" value="C:nucleosome disassembly/reassembly complex"/>
    <property type="evidence" value="ECO:0007669"/>
    <property type="project" value="EnsemblFungi"/>
</dbReference>
<dbReference type="STRING" id="1198029.A0A1U7LMP0"/>
<name>A0A1U7LMP0_NEOID</name>
<comment type="caution">
    <text evidence="11">The sequence shown here is derived from an EMBL/GenBank/DDBJ whole genome shotgun (WGS) entry which is preliminary data.</text>
</comment>
<dbReference type="GO" id="GO:0140003">
    <property type="term" value="F:histone H3K36me3 reader activity"/>
    <property type="evidence" value="ECO:0007669"/>
    <property type="project" value="EnsemblFungi"/>
</dbReference>
<dbReference type="InterPro" id="IPR038217">
    <property type="entry name" value="MRG_C_sf"/>
</dbReference>
<dbReference type="Gene3D" id="1.10.274.30">
    <property type="entry name" value="MRG domain"/>
    <property type="match status" value="1"/>
</dbReference>
<feature type="domain" description="MSL3 chromodomain-like" evidence="10">
    <location>
        <begin position="51"/>
        <end position="97"/>
    </location>
</feature>
<keyword evidence="12" id="KW-1185">Reference proteome</keyword>
<dbReference type="OrthoDB" id="124855at2759"/>
<keyword evidence="6" id="KW-0804">Transcription</keyword>